<feature type="transmembrane region" description="Helical" evidence="10">
    <location>
        <begin position="127"/>
        <end position="146"/>
    </location>
</feature>
<accession>A0A379ARK7</accession>
<feature type="domain" description="Cytochrome c-type biogenesis protein CcmF C-terminal" evidence="12">
    <location>
        <begin position="317"/>
        <end position="630"/>
    </location>
</feature>
<dbReference type="InterPro" id="IPR003570">
    <property type="entry name" value="Cyt_c_biogenesis_NrfE"/>
</dbReference>
<dbReference type="NCBIfam" id="TIGR00353">
    <property type="entry name" value="nrfE"/>
    <property type="match status" value="1"/>
</dbReference>
<keyword evidence="7 10" id="KW-1133">Transmembrane helix</keyword>
<dbReference type="InterPro" id="IPR032523">
    <property type="entry name" value="CcmF_C"/>
</dbReference>
<organism evidence="13 14">
    <name type="scientific">Avibacterium avium</name>
    <name type="common">Pasteurella avium</name>
    <dbReference type="NCBI Taxonomy" id="751"/>
    <lineage>
        <taxon>Bacteria</taxon>
        <taxon>Pseudomonadati</taxon>
        <taxon>Pseudomonadota</taxon>
        <taxon>Gammaproteobacteria</taxon>
        <taxon>Pasteurellales</taxon>
        <taxon>Pasteurellaceae</taxon>
        <taxon>Avibacterium</taxon>
    </lineage>
</organism>
<feature type="transmembrane region" description="Helical" evidence="10">
    <location>
        <begin position="430"/>
        <end position="448"/>
    </location>
</feature>
<dbReference type="NCBIfam" id="NF007691">
    <property type="entry name" value="PRK10369.1"/>
    <property type="match status" value="1"/>
</dbReference>
<proteinExistence type="inferred from homology"/>
<keyword evidence="8 10" id="KW-0472">Membrane</keyword>
<dbReference type="GO" id="GO:0005886">
    <property type="term" value="C:plasma membrane"/>
    <property type="evidence" value="ECO:0007669"/>
    <property type="project" value="UniProtKB-SubCell"/>
</dbReference>
<evidence type="ECO:0000259" key="11">
    <source>
        <dbReference type="Pfam" id="PF01578"/>
    </source>
</evidence>
<evidence type="ECO:0000256" key="10">
    <source>
        <dbReference type="SAM" id="Phobius"/>
    </source>
</evidence>
<evidence type="ECO:0000256" key="6">
    <source>
        <dbReference type="ARBA" id="ARBA00022748"/>
    </source>
</evidence>
<dbReference type="GO" id="GO:0015232">
    <property type="term" value="F:heme transmembrane transporter activity"/>
    <property type="evidence" value="ECO:0007669"/>
    <property type="project" value="InterPro"/>
</dbReference>
<keyword evidence="5 10" id="KW-0812">Transmembrane</keyword>
<dbReference type="AlphaFoldDB" id="A0A379ARK7"/>
<feature type="transmembrane region" description="Helical" evidence="10">
    <location>
        <begin position="211"/>
        <end position="231"/>
    </location>
</feature>
<sequence length="641" mass="72071">MTMIPELAFLALLFALVSALLLAIVPHIGIKQGNPRLITSAWNLSYLFGIFTTLSLLGLAYCFVTDDFSVQYVAAHSNSALPRFFKIAATWGGHEGSMLFWLFSLGLWTMAFAFFSRKIDPIIASRTLSILGLLCFGFALFIVFFSNPFERLFPSPLEGRDLNPMLQDVGLIFHPPLLYFGYVGFAVNFALTLATFLSGHFDAALARWTRPWVLVSWFFLTLGIMLGAWWAYYELGWGGWWFWDPVENASLMPWLLGLGLLHSLSVSEQRGVFHYWTILFSLFAFAFSLLGTFIVRSGVLTSVHAFAMDGERGMALLMLFFLLTTCSLTLFALKVNVRPSENSAVHFSFFSKESLMLIANILVAVATASVFLGTFYPMLFSAMGWGSISVGAPYFNTIFLPLIVLALLAMIFVVSAFWKKIHRTLLRRNVLLLIPACGLAYAMIAFTIQNDETLHFQVLPFALISLAFWLLGVTLWGAWRSLSLKRWAMVIAHCGLALTVIGATMSSYFASEIGVRLSPNQSQMLNGYAFHYLGFRNELGPNYTSEVAQFEITKNGEKITALCPERRYYEVRTMNMSEVGLYWNLLGDIYIVMGDKLGAGEFSFRLHYKPFVRWLWIGATLMAFGALLSAFALRTRRAKDE</sequence>
<keyword evidence="14" id="KW-1185">Reference proteome</keyword>
<dbReference type="InterPro" id="IPR002541">
    <property type="entry name" value="Cyt_c_assembly"/>
</dbReference>
<gene>
    <name evidence="13" type="primary">nrfE</name>
    <name evidence="13" type="ORF">NCTC11297_01077</name>
</gene>
<evidence type="ECO:0000256" key="9">
    <source>
        <dbReference type="ARBA" id="ARBA00037230"/>
    </source>
</evidence>
<evidence type="ECO:0000313" key="14">
    <source>
        <dbReference type="Proteomes" id="UP000255098"/>
    </source>
</evidence>
<dbReference type="PRINTS" id="PR01413">
    <property type="entry name" value="NRFEBIOGNSIS"/>
</dbReference>
<comment type="similarity">
    <text evidence="2">Belongs to the CcmF/CycK/Ccl1/NrfE/CcsA family.</text>
</comment>
<dbReference type="NCBIfam" id="TIGR03145">
    <property type="entry name" value="cyt_nit_nrfE"/>
    <property type="match status" value="1"/>
</dbReference>
<feature type="transmembrane region" description="Helical" evidence="10">
    <location>
        <begin position="354"/>
        <end position="378"/>
    </location>
</feature>
<feature type="transmembrane region" description="Helical" evidence="10">
    <location>
        <begin position="273"/>
        <end position="294"/>
    </location>
</feature>
<evidence type="ECO:0000256" key="2">
    <source>
        <dbReference type="ARBA" id="ARBA00009186"/>
    </source>
</evidence>
<keyword evidence="3" id="KW-1003">Cell membrane</keyword>
<dbReference type="GO" id="GO:0017004">
    <property type="term" value="P:cytochrome complex assembly"/>
    <property type="evidence" value="ECO:0007669"/>
    <property type="project" value="UniProtKB-KW"/>
</dbReference>
<feature type="transmembrane region" description="Helical" evidence="10">
    <location>
        <begin position="98"/>
        <end position="115"/>
    </location>
</feature>
<comment type="function">
    <text evidence="9">Required for the biogenesis of c-type cytochromes. Possible subunit of a heme lyase.</text>
</comment>
<feature type="transmembrane region" description="Helical" evidence="10">
    <location>
        <begin position="398"/>
        <end position="418"/>
    </location>
</feature>
<evidence type="ECO:0000256" key="7">
    <source>
        <dbReference type="ARBA" id="ARBA00022989"/>
    </source>
</evidence>
<feature type="transmembrane region" description="Helical" evidence="10">
    <location>
        <begin position="251"/>
        <end position="266"/>
    </location>
</feature>
<feature type="transmembrane region" description="Helical" evidence="10">
    <location>
        <begin position="454"/>
        <end position="478"/>
    </location>
</feature>
<dbReference type="Pfam" id="PF16327">
    <property type="entry name" value="CcmF_C"/>
    <property type="match status" value="1"/>
</dbReference>
<reference evidence="13 14" key="1">
    <citation type="submission" date="2018-06" db="EMBL/GenBank/DDBJ databases">
        <authorList>
            <consortium name="Pathogen Informatics"/>
            <person name="Doyle S."/>
        </authorList>
    </citation>
    <scope>NUCLEOTIDE SEQUENCE [LARGE SCALE GENOMIC DNA]</scope>
    <source>
        <strain evidence="14">NCTC 11297</strain>
    </source>
</reference>
<feature type="domain" description="Cytochrome c assembly protein" evidence="11">
    <location>
        <begin position="91"/>
        <end position="297"/>
    </location>
</feature>
<dbReference type="InterPro" id="IPR017563">
    <property type="entry name" value="CytC_NO3Rdtase_biogenesis_NrfE"/>
</dbReference>
<evidence type="ECO:0000313" key="13">
    <source>
        <dbReference type="EMBL" id="SUB24052.1"/>
    </source>
</evidence>
<feature type="transmembrane region" description="Helical" evidence="10">
    <location>
        <begin position="179"/>
        <end position="199"/>
    </location>
</feature>
<evidence type="ECO:0000256" key="5">
    <source>
        <dbReference type="ARBA" id="ARBA00022692"/>
    </source>
</evidence>
<feature type="transmembrane region" description="Helical" evidence="10">
    <location>
        <begin position="41"/>
        <end position="61"/>
    </location>
</feature>
<keyword evidence="4" id="KW-0997">Cell inner membrane</keyword>
<evidence type="ECO:0000256" key="3">
    <source>
        <dbReference type="ARBA" id="ARBA00022475"/>
    </source>
</evidence>
<dbReference type="PRINTS" id="PR01410">
    <property type="entry name" value="CCBIOGENESIS"/>
</dbReference>
<feature type="transmembrane region" description="Helical" evidence="10">
    <location>
        <begin position="490"/>
        <end position="510"/>
    </location>
</feature>
<name>A0A379ARK7_AVIAV</name>
<feature type="transmembrane region" description="Helical" evidence="10">
    <location>
        <begin position="314"/>
        <end position="333"/>
    </location>
</feature>
<dbReference type="InterPro" id="IPR003568">
    <property type="entry name" value="Cyt_c_biogenesis_CcmF"/>
</dbReference>
<feature type="transmembrane region" description="Helical" evidence="10">
    <location>
        <begin position="614"/>
        <end position="633"/>
    </location>
</feature>
<dbReference type="Pfam" id="PF01578">
    <property type="entry name" value="Cytochrom_C_asm"/>
    <property type="match status" value="1"/>
</dbReference>
<dbReference type="EMBL" id="UGSP01000001">
    <property type="protein sequence ID" value="SUB24052.1"/>
    <property type="molecule type" value="Genomic_DNA"/>
</dbReference>
<dbReference type="PANTHER" id="PTHR43653:SF1">
    <property type="entry name" value="CYTOCHROME C-TYPE BIOGENESIS PROTEIN CCMF"/>
    <property type="match status" value="1"/>
</dbReference>
<keyword evidence="6" id="KW-0201">Cytochrome c-type biogenesis</keyword>
<dbReference type="PANTHER" id="PTHR43653">
    <property type="entry name" value="CYTOCHROME C ASSEMBLY PROTEIN-RELATED"/>
    <property type="match status" value="1"/>
</dbReference>
<protein>
    <submittedName>
        <fullName evidence="13">Cytochrome c-type biogenesis protein</fullName>
    </submittedName>
</protein>
<dbReference type="Proteomes" id="UP000255098">
    <property type="component" value="Unassembled WGS sequence"/>
</dbReference>
<feature type="transmembrane region" description="Helical" evidence="10">
    <location>
        <begin position="6"/>
        <end position="29"/>
    </location>
</feature>
<dbReference type="GO" id="GO:0020037">
    <property type="term" value="F:heme binding"/>
    <property type="evidence" value="ECO:0007669"/>
    <property type="project" value="InterPro"/>
</dbReference>
<evidence type="ECO:0000256" key="1">
    <source>
        <dbReference type="ARBA" id="ARBA00004429"/>
    </source>
</evidence>
<evidence type="ECO:0000256" key="4">
    <source>
        <dbReference type="ARBA" id="ARBA00022519"/>
    </source>
</evidence>
<comment type="subcellular location">
    <subcellularLocation>
        <location evidence="1">Cell inner membrane</location>
        <topology evidence="1">Multi-pass membrane protein</topology>
    </subcellularLocation>
</comment>
<dbReference type="InterPro" id="IPR003567">
    <property type="entry name" value="Cyt_c_biogenesis"/>
</dbReference>
<evidence type="ECO:0000259" key="12">
    <source>
        <dbReference type="Pfam" id="PF16327"/>
    </source>
</evidence>
<evidence type="ECO:0000256" key="8">
    <source>
        <dbReference type="ARBA" id="ARBA00023136"/>
    </source>
</evidence>